<dbReference type="Pfam" id="PF13414">
    <property type="entry name" value="TPR_11"/>
    <property type="match status" value="1"/>
</dbReference>
<dbReference type="Gene3D" id="3.90.550.10">
    <property type="entry name" value="Spore Coat Polysaccharide Biosynthesis Protein SpsA, Chain A"/>
    <property type="match status" value="1"/>
</dbReference>
<protein>
    <submittedName>
        <fullName evidence="3">Glycosyl transferase</fullName>
    </submittedName>
</protein>
<reference evidence="4" key="1">
    <citation type="submission" date="2018-03" db="EMBL/GenBank/DDBJ databases">
        <title>Ecological and genomic features of two cosmopolitan and abundant freshwater picocyanobacteria.</title>
        <authorList>
            <person name="Cabello-Yeves P.J."/>
            <person name="Picazo A."/>
            <person name="Camacho A."/>
            <person name="Callieri C."/>
            <person name="Rosselli R."/>
            <person name="Roda-Garcia J."/>
            <person name="Coutinho F.H."/>
            <person name="Rodriguez-Valera F."/>
        </authorList>
    </citation>
    <scope>NUCLEOTIDE SEQUENCE [LARGE SCALE GENOMIC DNA]</scope>
    <source>
        <strain evidence="4">Tous</strain>
    </source>
</reference>
<name>A0A2P7EBW3_9SYNE</name>
<comment type="caution">
    <text evidence="3">The sequence shown here is derived from an EMBL/GenBank/DDBJ whole genome shotgun (WGS) entry which is preliminary data.</text>
</comment>
<gene>
    <name evidence="3" type="ORF">C7K08_11760</name>
</gene>
<evidence type="ECO:0000313" key="3">
    <source>
        <dbReference type="EMBL" id="PSI00698.1"/>
    </source>
</evidence>
<dbReference type="AlphaFoldDB" id="A0A2P7EBW3"/>
<feature type="repeat" description="TPR" evidence="1">
    <location>
        <begin position="309"/>
        <end position="342"/>
    </location>
</feature>
<dbReference type="Pfam" id="PF00535">
    <property type="entry name" value="Glycos_transf_2"/>
    <property type="match status" value="1"/>
</dbReference>
<dbReference type="SUPFAM" id="SSF53448">
    <property type="entry name" value="Nucleotide-diphospho-sugar transferases"/>
    <property type="match status" value="1"/>
</dbReference>
<keyword evidence="4" id="KW-1185">Reference proteome</keyword>
<sequence>MLSLSMIARNEEAQIGRCLASVAGFCDELLVLDTGSTDNTKSIASEAGARVETIEWPGDFAPARNRALELVQGDWVLVLDADEFLLSDAKAPLQALMAQPDVLVINLLRFEAGAAQSPYSSVSRLFKRHPALNWNRAYHASIDDSVEKLLQTEPQWRVVDCPEPALVHSGYQLENLVAGHKAERLRQAMEAELAAHPGDPYACAKLGGLEIESGAIERGIALLQQGLAHCSEGQSSERYELQLHLGIAYSQSDLPRAEQHYRAALNEPLNPRLSIGARLNLGALMLRQNKLEEAASHTEAATRQAPEVALGWYNLGLIRRKANNIAGALEAYETALELAPNNPEIHQNLGAAQLLGGNFETARQSFLTAIGLLLSQGRQEEARELAAKAGELVKLDAA</sequence>
<dbReference type="InterPro" id="IPR029044">
    <property type="entry name" value="Nucleotide-diphossugar_trans"/>
</dbReference>
<proteinExistence type="predicted"/>
<dbReference type="InterPro" id="IPR001173">
    <property type="entry name" value="Glyco_trans_2-like"/>
</dbReference>
<dbReference type="PROSITE" id="PS50293">
    <property type="entry name" value="TPR_REGION"/>
    <property type="match status" value="1"/>
</dbReference>
<dbReference type="InterPro" id="IPR011990">
    <property type="entry name" value="TPR-like_helical_dom_sf"/>
</dbReference>
<evidence type="ECO:0000256" key="1">
    <source>
        <dbReference type="PROSITE-ProRule" id="PRU00339"/>
    </source>
</evidence>
<dbReference type="InterPro" id="IPR019734">
    <property type="entry name" value="TPR_rpt"/>
</dbReference>
<dbReference type="SUPFAM" id="SSF48452">
    <property type="entry name" value="TPR-like"/>
    <property type="match status" value="1"/>
</dbReference>
<evidence type="ECO:0000259" key="2">
    <source>
        <dbReference type="Pfam" id="PF00535"/>
    </source>
</evidence>
<evidence type="ECO:0000313" key="4">
    <source>
        <dbReference type="Proteomes" id="UP000240206"/>
    </source>
</evidence>
<dbReference type="PROSITE" id="PS50005">
    <property type="entry name" value="TPR"/>
    <property type="match status" value="1"/>
</dbReference>
<dbReference type="SMART" id="SM00028">
    <property type="entry name" value="TPR"/>
    <property type="match status" value="3"/>
</dbReference>
<organism evidence="3 4">
    <name type="scientific">Synechococcus lacustris str. Tous</name>
    <dbReference type="NCBI Taxonomy" id="1910958"/>
    <lineage>
        <taxon>Bacteria</taxon>
        <taxon>Bacillati</taxon>
        <taxon>Cyanobacteriota</taxon>
        <taxon>Cyanophyceae</taxon>
        <taxon>Synechococcales</taxon>
        <taxon>Synechococcaceae</taxon>
        <taxon>Synechococcus</taxon>
    </lineage>
</organism>
<dbReference type="PANTHER" id="PTHR43630">
    <property type="entry name" value="POLY-BETA-1,6-N-ACETYL-D-GLUCOSAMINE SYNTHASE"/>
    <property type="match status" value="1"/>
</dbReference>
<dbReference type="Gene3D" id="1.25.40.10">
    <property type="entry name" value="Tetratricopeptide repeat domain"/>
    <property type="match status" value="1"/>
</dbReference>
<dbReference type="GO" id="GO:0016740">
    <property type="term" value="F:transferase activity"/>
    <property type="evidence" value="ECO:0007669"/>
    <property type="project" value="UniProtKB-KW"/>
</dbReference>
<keyword evidence="3" id="KW-0808">Transferase</keyword>
<dbReference type="EMBL" id="PXVC01000085">
    <property type="protein sequence ID" value="PSI00698.1"/>
    <property type="molecule type" value="Genomic_DNA"/>
</dbReference>
<accession>A0A2P7EBW3</accession>
<keyword evidence="1" id="KW-0802">TPR repeat</keyword>
<dbReference type="CDD" id="cd02511">
    <property type="entry name" value="Beta4Glucosyltransferase"/>
    <property type="match status" value="1"/>
</dbReference>
<feature type="domain" description="Glycosyltransferase 2-like" evidence="2">
    <location>
        <begin position="5"/>
        <end position="124"/>
    </location>
</feature>
<dbReference type="PANTHER" id="PTHR43630:SF2">
    <property type="entry name" value="GLYCOSYLTRANSFERASE"/>
    <property type="match status" value="1"/>
</dbReference>
<dbReference type="Proteomes" id="UP000240206">
    <property type="component" value="Unassembled WGS sequence"/>
</dbReference>
<dbReference type="STRING" id="1910958.BTM30_08310"/>
<dbReference type="RefSeq" id="WP_106500794.1">
    <property type="nucleotide sequence ID" value="NZ_PXVC01000085.1"/>
</dbReference>